<dbReference type="PANTHER" id="PTHR45867:SF3">
    <property type="entry name" value="ACID PHOSPHATASE TYPE 7"/>
    <property type="match status" value="1"/>
</dbReference>
<protein>
    <recommendedName>
        <fullName evidence="3">Purple acid phosphatase</fullName>
        <ecNumber evidence="3">3.1.3.2</ecNumber>
    </recommendedName>
</protein>
<dbReference type="SUPFAM" id="SSF56300">
    <property type="entry name" value="Metallo-dependent phosphatases"/>
    <property type="match status" value="1"/>
</dbReference>
<evidence type="ECO:0000256" key="1">
    <source>
        <dbReference type="ARBA" id="ARBA00022729"/>
    </source>
</evidence>
<dbReference type="SUPFAM" id="SSF49363">
    <property type="entry name" value="Purple acid phosphatase, N-terminal domain"/>
    <property type="match status" value="1"/>
</dbReference>
<dbReference type="GO" id="GO:0003993">
    <property type="term" value="F:acid phosphatase activity"/>
    <property type="evidence" value="ECO:0007669"/>
    <property type="project" value="UniProtKB-EC"/>
</dbReference>
<feature type="domain" description="Purple acid phosphatase C-terminal" evidence="5">
    <location>
        <begin position="360"/>
        <end position="417"/>
    </location>
</feature>
<evidence type="ECO:0000259" key="4">
    <source>
        <dbReference type="Pfam" id="PF00149"/>
    </source>
</evidence>
<sequence>SFFLGNGTDLYVTWITFDETFKSLVEYGENDLNLLAEGTSVYFVDEGEKRIRRYVHRVTLKSLKPGVTYQYHVGSEYGWSPIFRFTALEPRPEGGFIYAVYGDLGNVNARSLGKIQQFAQRGKIDMVLHIGDMAYNLDTDDGYFGDQFGRQIEPIAAYVPYMTVVGNHESAQNFSHYVNRFDIGPAHFIVISTEFYFYTNYGWKQIHHQWNWLMNDLQKANSERDKHPWIITMGHRPMYCSNFDGDDCTRYDSIVLPKCSLRYFNNNEINYTNSLTAINNFYVIKKYWRVKPVNLLIPSSFLQIRTGLPVTHAYGLEKLFYTYGVDLMIWAHEHSYERLWPVYNRTVFNGTRSPYFNPPAPVHIVTGSAGCQENTDPFQEHSPPWSAFRSSNYGFTTMQIFNDSHIYFEQIAASKEKPEDSFWLIKYSHRPYTLAQHKVLEKYGTHIPY</sequence>
<dbReference type="Pfam" id="PF14008">
    <property type="entry name" value="Metallophos_C"/>
    <property type="match status" value="1"/>
</dbReference>
<name>A0A0N4V7Z2_ENTVE</name>
<dbReference type="InterPro" id="IPR008963">
    <property type="entry name" value="Purple_acid_Pase-like_N"/>
</dbReference>
<dbReference type="Pfam" id="PF00149">
    <property type="entry name" value="Metallophos"/>
    <property type="match status" value="1"/>
</dbReference>
<reference evidence="9" key="1">
    <citation type="submission" date="2017-02" db="UniProtKB">
        <authorList>
            <consortium name="WormBaseParasite"/>
        </authorList>
    </citation>
    <scope>IDENTIFICATION</scope>
</reference>
<accession>A0A0N4V7Z2</accession>
<dbReference type="GO" id="GO:0046872">
    <property type="term" value="F:metal ion binding"/>
    <property type="evidence" value="ECO:0007669"/>
    <property type="project" value="InterPro"/>
</dbReference>
<evidence type="ECO:0000256" key="3">
    <source>
        <dbReference type="RuleBase" id="RU361203"/>
    </source>
</evidence>
<evidence type="ECO:0000313" key="9">
    <source>
        <dbReference type="WBParaSite" id="EVEC_0000643501-mRNA-1"/>
    </source>
</evidence>
<evidence type="ECO:0000256" key="2">
    <source>
        <dbReference type="ARBA" id="ARBA00023180"/>
    </source>
</evidence>
<dbReference type="InterPro" id="IPR029052">
    <property type="entry name" value="Metallo-depent_PP-like"/>
</dbReference>
<gene>
    <name evidence="7" type="ORF">EVEC_LOCUS6030</name>
</gene>
<dbReference type="Pfam" id="PF16656">
    <property type="entry name" value="Pur_ac_phosph_N"/>
    <property type="match status" value="1"/>
</dbReference>
<keyword evidence="1" id="KW-0732">Signal</keyword>
<dbReference type="PANTHER" id="PTHR45867">
    <property type="entry name" value="PURPLE ACID PHOSPHATASE"/>
    <property type="match status" value="1"/>
</dbReference>
<organism evidence="9">
    <name type="scientific">Enterobius vermicularis</name>
    <name type="common">Human pinworm</name>
    <dbReference type="NCBI Taxonomy" id="51028"/>
    <lineage>
        <taxon>Eukaryota</taxon>
        <taxon>Metazoa</taxon>
        <taxon>Ecdysozoa</taxon>
        <taxon>Nematoda</taxon>
        <taxon>Chromadorea</taxon>
        <taxon>Rhabditida</taxon>
        <taxon>Spirurina</taxon>
        <taxon>Oxyuridomorpha</taxon>
        <taxon>Oxyuroidea</taxon>
        <taxon>Oxyuridae</taxon>
        <taxon>Enterobius</taxon>
    </lineage>
</organism>
<comment type="catalytic activity">
    <reaction evidence="3">
        <text>a phosphate monoester + H2O = an alcohol + phosphate</text>
        <dbReference type="Rhea" id="RHEA:15017"/>
        <dbReference type="ChEBI" id="CHEBI:15377"/>
        <dbReference type="ChEBI" id="CHEBI:30879"/>
        <dbReference type="ChEBI" id="CHEBI:43474"/>
        <dbReference type="ChEBI" id="CHEBI:67140"/>
        <dbReference type="EC" id="3.1.3.2"/>
    </reaction>
</comment>
<dbReference type="Gene3D" id="3.60.21.10">
    <property type="match status" value="2"/>
</dbReference>
<feature type="domain" description="Calcineurin-like phosphoesterase" evidence="4">
    <location>
        <begin position="99"/>
        <end position="336"/>
    </location>
</feature>
<dbReference type="EMBL" id="UXUI01008351">
    <property type="protein sequence ID" value="VDD91279.1"/>
    <property type="molecule type" value="Genomic_DNA"/>
</dbReference>
<dbReference type="Gene3D" id="2.60.40.380">
    <property type="entry name" value="Purple acid phosphatase-like, N-terminal"/>
    <property type="match status" value="1"/>
</dbReference>
<keyword evidence="2" id="KW-0325">Glycoprotein</keyword>
<evidence type="ECO:0000259" key="5">
    <source>
        <dbReference type="Pfam" id="PF14008"/>
    </source>
</evidence>
<dbReference type="AlphaFoldDB" id="A0A0N4V7Z2"/>
<dbReference type="EC" id="3.1.3.2" evidence="3"/>
<dbReference type="CDD" id="cd00839">
    <property type="entry name" value="MPP_PAPs"/>
    <property type="match status" value="1"/>
</dbReference>
<dbReference type="Proteomes" id="UP000274131">
    <property type="component" value="Unassembled WGS sequence"/>
</dbReference>
<feature type="domain" description="Purple acid phosphatase N-terminal" evidence="6">
    <location>
        <begin position="7"/>
        <end position="86"/>
    </location>
</feature>
<dbReference type="InterPro" id="IPR025733">
    <property type="entry name" value="PAPs_C"/>
</dbReference>
<evidence type="ECO:0000313" key="8">
    <source>
        <dbReference type="Proteomes" id="UP000274131"/>
    </source>
</evidence>
<dbReference type="WBParaSite" id="EVEC_0000643501-mRNA-1">
    <property type="protein sequence ID" value="EVEC_0000643501-mRNA-1"/>
    <property type="gene ID" value="EVEC_0000643501"/>
</dbReference>
<evidence type="ECO:0000313" key="7">
    <source>
        <dbReference type="EMBL" id="VDD91279.1"/>
    </source>
</evidence>
<dbReference type="InterPro" id="IPR004843">
    <property type="entry name" value="Calcineurin-like_PHP"/>
</dbReference>
<evidence type="ECO:0000259" key="6">
    <source>
        <dbReference type="Pfam" id="PF16656"/>
    </source>
</evidence>
<proteinExistence type="inferred from homology"/>
<reference evidence="7 8" key="2">
    <citation type="submission" date="2018-10" db="EMBL/GenBank/DDBJ databases">
        <authorList>
            <consortium name="Pathogen Informatics"/>
        </authorList>
    </citation>
    <scope>NUCLEOTIDE SEQUENCE [LARGE SCALE GENOMIC DNA]</scope>
</reference>
<dbReference type="OrthoDB" id="45007at2759"/>
<keyword evidence="8" id="KW-1185">Reference proteome</keyword>
<dbReference type="STRING" id="51028.A0A0N4V7Z2"/>
<comment type="similarity">
    <text evidence="3">Belongs to the metallophosphoesterase superfamily. Purple acid phosphatase family.</text>
</comment>
<keyword evidence="3" id="KW-0378">Hydrolase</keyword>
<dbReference type="InterPro" id="IPR015914">
    <property type="entry name" value="PAPs_N"/>
</dbReference>
<dbReference type="InterPro" id="IPR041792">
    <property type="entry name" value="MPP_PAP"/>
</dbReference>